<dbReference type="InterPro" id="IPR037185">
    <property type="entry name" value="EmrE-like"/>
</dbReference>
<feature type="transmembrane region" description="Helical" evidence="1">
    <location>
        <begin position="272"/>
        <end position="292"/>
    </location>
</feature>
<feature type="transmembrane region" description="Helical" evidence="1">
    <location>
        <begin position="94"/>
        <end position="115"/>
    </location>
</feature>
<dbReference type="RefSeq" id="WP_264599582.1">
    <property type="nucleotide sequence ID" value="NZ_JAOQNS010000001.1"/>
</dbReference>
<accession>A0ABT3H688</accession>
<reference evidence="4" key="1">
    <citation type="submission" date="2023-07" db="EMBL/GenBank/DDBJ databases">
        <title>Genome sequencing of Purple Non-Sulfur Bacteria from various extreme environments.</title>
        <authorList>
            <person name="Mayer M."/>
        </authorList>
    </citation>
    <scope>NUCLEOTIDE SEQUENCE [LARGE SCALE GENOMIC DNA]</scope>
    <source>
        <strain evidence="4">DSM 17935</strain>
    </source>
</reference>
<keyword evidence="1" id="KW-0472">Membrane</keyword>
<feature type="transmembrane region" description="Helical" evidence="1">
    <location>
        <begin position="64"/>
        <end position="88"/>
    </location>
</feature>
<feature type="transmembrane region" description="Helical" evidence="1">
    <location>
        <begin position="7"/>
        <end position="26"/>
    </location>
</feature>
<dbReference type="Proteomes" id="UP001209755">
    <property type="component" value="Unassembled WGS sequence"/>
</dbReference>
<dbReference type="SUPFAM" id="SSF103481">
    <property type="entry name" value="Multidrug resistance efflux transporter EmrE"/>
    <property type="match status" value="2"/>
</dbReference>
<keyword evidence="1" id="KW-1133">Transmembrane helix</keyword>
<feature type="transmembrane region" description="Helical" evidence="1">
    <location>
        <begin position="38"/>
        <end position="57"/>
    </location>
</feature>
<feature type="transmembrane region" description="Helical" evidence="1">
    <location>
        <begin position="154"/>
        <end position="172"/>
    </location>
</feature>
<feature type="domain" description="EamA" evidence="2">
    <location>
        <begin position="13"/>
        <end position="139"/>
    </location>
</feature>
<dbReference type="Pfam" id="PF00892">
    <property type="entry name" value="EamA"/>
    <property type="match status" value="1"/>
</dbReference>
<evidence type="ECO:0000313" key="4">
    <source>
        <dbReference type="Proteomes" id="UP001209755"/>
    </source>
</evidence>
<dbReference type="InterPro" id="IPR000620">
    <property type="entry name" value="EamA_dom"/>
</dbReference>
<evidence type="ECO:0000256" key="1">
    <source>
        <dbReference type="SAM" id="Phobius"/>
    </source>
</evidence>
<sequence>MDSDRTTFAASATVVVTGILWGLYWLPVRRLADLALPGAWGSLAIVGAATLLLMPFAIRGRRGLLAAGLPAVASVAFGGLAFVLYSIALVYGRVAIVILLFFLTPVWSTLIGRFVMGWPTPALRIAAIVVGLLGLVVMLGAGGEIPVPRGTGEWLALVSGLLWSAATTGIRTKARLEPGAASFVFAAGALAGALALAPVLEPWPGVAAIVHPLPALGWIVAAGGIWWGASMAGLMWATPRLEPARVGILLMAEVLIGAVSAALLAGEHLGPWEWAGGALVLCAAVLEVWPVGKTTRPS</sequence>
<evidence type="ECO:0000313" key="3">
    <source>
        <dbReference type="EMBL" id="MCW2305903.1"/>
    </source>
</evidence>
<feature type="transmembrane region" description="Helical" evidence="1">
    <location>
        <begin position="179"/>
        <end position="200"/>
    </location>
</feature>
<proteinExistence type="predicted"/>
<name>A0ABT3H688_9HYPH</name>
<feature type="transmembrane region" description="Helical" evidence="1">
    <location>
        <begin position="215"/>
        <end position="236"/>
    </location>
</feature>
<feature type="transmembrane region" description="Helical" evidence="1">
    <location>
        <begin position="122"/>
        <end position="142"/>
    </location>
</feature>
<protein>
    <submittedName>
        <fullName evidence="3">Drug/metabolite transporter (DMT)-like permease</fullName>
    </submittedName>
</protein>
<dbReference type="EMBL" id="JAOQNS010000001">
    <property type="protein sequence ID" value="MCW2305903.1"/>
    <property type="molecule type" value="Genomic_DNA"/>
</dbReference>
<organism evidence="3 4">
    <name type="scientific">Rhodobium gokarnense</name>
    <dbReference type="NCBI Taxonomy" id="364296"/>
    <lineage>
        <taxon>Bacteria</taxon>
        <taxon>Pseudomonadati</taxon>
        <taxon>Pseudomonadota</taxon>
        <taxon>Alphaproteobacteria</taxon>
        <taxon>Hyphomicrobiales</taxon>
        <taxon>Rhodobiaceae</taxon>
        <taxon>Rhodobium</taxon>
    </lineage>
</organism>
<gene>
    <name evidence="3" type="ORF">M2319_000219</name>
</gene>
<keyword evidence="1" id="KW-0812">Transmembrane</keyword>
<comment type="caution">
    <text evidence="3">The sequence shown here is derived from an EMBL/GenBank/DDBJ whole genome shotgun (WGS) entry which is preliminary data.</text>
</comment>
<keyword evidence="4" id="KW-1185">Reference proteome</keyword>
<evidence type="ECO:0000259" key="2">
    <source>
        <dbReference type="Pfam" id="PF00892"/>
    </source>
</evidence>
<feature type="transmembrane region" description="Helical" evidence="1">
    <location>
        <begin position="248"/>
        <end position="266"/>
    </location>
</feature>